<evidence type="ECO:0000313" key="10">
    <source>
        <dbReference type="Proteomes" id="UP001412067"/>
    </source>
</evidence>
<feature type="transmembrane region" description="Helical" evidence="8">
    <location>
        <begin position="967"/>
        <end position="985"/>
    </location>
</feature>
<feature type="transmembrane region" description="Helical" evidence="8">
    <location>
        <begin position="243"/>
        <end position="262"/>
    </location>
</feature>
<dbReference type="Pfam" id="PF14570">
    <property type="entry name" value="zf-RING_4"/>
    <property type="match status" value="1"/>
</dbReference>
<name>A0ABR2LP40_9ASPA</name>
<keyword evidence="6 8" id="KW-0472">Membrane</keyword>
<keyword evidence="10" id="KW-1185">Reference proteome</keyword>
<keyword evidence="3" id="KW-0808">Transferase</keyword>
<dbReference type="InterPro" id="IPR013083">
    <property type="entry name" value="Znf_RING/FYVE/PHD"/>
</dbReference>
<keyword evidence="4 8" id="KW-0812">Transmembrane</keyword>
<feature type="transmembrane region" description="Helical" evidence="8">
    <location>
        <begin position="843"/>
        <end position="862"/>
    </location>
</feature>
<evidence type="ECO:0000256" key="4">
    <source>
        <dbReference type="ARBA" id="ARBA00022692"/>
    </source>
</evidence>
<feature type="transmembrane region" description="Helical" evidence="8">
    <location>
        <begin position="1052"/>
        <end position="1073"/>
    </location>
</feature>
<feature type="transmembrane region" description="Helical" evidence="8">
    <location>
        <begin position="206"/>
        <end position="231"/>
    </location>
</feature>
<evidence type="ECO:0000256" key="8">
    <source>
        <dbReference type="SAM" id="Phobius"/>
    </source>
</evidence>
<evidence type="ECO:0000256" key="6">
    <source>
        <dbReference type="ARBA" id="ARBA00023136"/>
    </source>
</evidence>
<evidence type="ECO:0000256" key="2">
    <source>
        <dbReference type="ARBA" id="ARBA00022676"/>
    </source>
</evidence>
<evidence type="ECO:0000256" key="1">
    <source>
        <dbReference type="ARBA" id="ARBA00004127"/>
    </source>
</evidence>
<dbReference type="Gene3D" id="3.30.40.10">
    <property type="entry name" value="Zinc/RING finger domain, C3HC4 (zinc finger)"/>
    <property type="match status" value="1"/>
</dbReference>
<dbReference type="EMBL" id="JBBWWR010000017">
    <property type="protein sequence ID" value="KAK8945802.1"/>
    <property type="molecule type" value="Genomic_DNA"/>
</dbReference>
<dbReference type="SUPFAM" id="SSF57850">
    <property type="entry name" value="RING/U-box"/>
    <property type="match status" value="1"/>
</dbReference>
<protein>
    <submittedName>
        <fullName evidence="9">Cellulose synthase-like protein D2</fullName>
    </submittedName>
</protein>
<feature type="transmembrane region" description="Helical" evidence="8">
    <location>
        <begin position="939"/>
        <end position="961"/>
    </location>
</feature>
<dbReference type="InterPro" id="IPR029044">
    <property type="entry name" value="Nucleotide-diphossugar_trans"/>
</dbReference>
<accession>A0ABR2LP40</accession>
<evidence type="ECO:0000313" key="9">
    <source>
        <dbReference type="EMBL" id="KAK8945802.1"/>
    </source>
</evidence>
<sequence>MSSVDFRNYRVQFPVTPDNHPLSLSVEAINPLVSAKIEEHYVSSSLFSGGFNSVTRAHLMDRITDSDPSGGAAVAAAKSTGCAVKGCDGKVMRNGRGEELFPCECEFKICRDCFDDAVKNGGMCPGCKEPYKATDVEEVVVRSIKGAEFDHNRWLFETKGTYGYGNAIWPEDAAEGRGGGDDGGGSEKAPPKDLAGKAWRPLTRKLSVPAAVLSPYRLLILIRMVVLGFFLHWRIKHKNADAIWLWGMSVICELWFAFSWLLDQLPKLSPVNRVTDLKVLKEKFESPSPSNPTGKSDLPGVDIFVSTADPAKEPPLVTANTILSILAADYPVEKLSCYVSDDGGALLNFEAMAEAASFAAMWVPFCRKHGIEPRNPESYFGLKRDPFKDKVRPDFVRDRRRLKREYDEFKVRINALPESIRRRSDAFHARQEALAAAAVHADDEPLLEPIKIPKATWMADGTHWPGTWINPASEHTRGDHAGIIQVMLKPSADEPIFGFGAAASTVLDLSDVDVRLPMLVYMSREKRPGYDHNKKAGAMNALVRASAVLSNGPFILNLDCDHYIYNSQALREGMCFMMDRGGDRICYVQFPQRFEGIDPSDRYANHNTVFFDINMRALDGLQGPVYVGTGCLFRRMALYGFDPPRSAMNMYSFPRKFGNSSFLIDSIAVAEFQGRPLADHPSVKNGRPPGALLMPRVPLDASTVAEAVSVVSSWYEDKTEWGASVGWIYGSVTEDVVTGYRMHNRGWRSIYCVTKRDAFRGTAPINLTDRLHQVLRWATGSVEIFFSRNNALLAGRKLKFLQRIAYLNVAIYPFTSIFLIVYCFLPALSLLFSGQFIVQTLNVTFLVYLLAITICLVLLALLEIKWSGIALEEWWRNEQFWLIGGTSAHLAAVVQGLLKVFAGIEISFTLTSKSAGDDEDDEYADLYIVKWSLLMIPPLTIIFLNVIAIAVGVSRTIYAVIPQWSKLLGGVFFSFWVLAHLYPFVKGLTGRRGRTPTIVYVWAGLLAITISLLWIAIKPPSSANSHIGGSFSFPDRRCFPGSLSRCTLPAPALVLCVHTLFMSLMCASCLLFCRRENDLEEQYIIKSIV</sequence>
<evidence type="ECO:0000256" key="7">
    <source>
        <dbReference type="ARBA" id="ARBA00023316"/>
    </source>
</evidence>
<dbReference type="SUPFAM" id="SSF53448">
    <property type="entry name" value="Nucleotide-diphospho-sugar transferases"/>
    <property type="match status" value="1"/>
</dbReference>
<comment type="subcellular location">
    <subcellularLocation>
        <location evidence="1">Endomembrane system</location>
        <topology evidence="1">Multi-pass membrane protein</topology>
    </subcellularLocation>
</comment>
<dbReference type="PANTHER" id="PTHR13301">
    <property type="entry name" value="X-BOX TRANSCRIPTION FACTOR-RELATED"/>
    <property type="match status" value="1"/>
</dbReference>
<dbReference type="Gene3D" id="3.90.550.10">
    <property type="entry name" value="Spore Coat Polysaccharide Biosynthesis Protein SpsA, Chain A"/>
    <property type="match status" value="1"/>
</dbReference>
<proteinExistence type="predicted"/>
<organism evidence="9 10">
    <name type="scientific">Platanthera guangdongensis</name>
    <dbReference type="NCBI Taxonomy" id="2320717"/>
    <lineage>
        <taxon>Eukaryota</taxon>
        <taxon>Viridiplantae</taxon>
        <taxon>Streptophyta</taxon>
        <taxon>Embryophyta</taxon>
        <taxon>Tracheophyta</taxon>
        <taxon>Spermatophyta</taxon>
        <taxon>Magnoliopsida</taxon>
        <taxon>Liliopsida</taxon>
        <taxon>Asparagales</taxon>
        <taxon>Orchidaceae</taxon>
        <taxon>Orchidoideae</taxon>
        <taxon>Orchideae</taxon>
        <taxon>Orchidinae</taxon>
        <taxon>Platanthera</taxon>
    </lineage>
</organism>
<evidence type="ECO:0000256" key="3">
    <source>
        <dbReference type="ARBA" id="ARBA00022679"/>
    </source>
</evidence>
<dbReference type="Pfam" id="PF03552">
    <property type="entry name" value="Cellulose_synt"/>
    <property type="match status" value="1"/>
</dbReference>
<feature type="transmembrane region" description="Helical" evidence="8">
    <location>
        <begin position="997"/>
        <end position="1017"/>
    </location>
</feature>
<keyword evidence="7" id="KW-0961">Cell wall biogenesis/degradation</keyword>
<evidence type="ECO:0000256" key="5">
    <source>
        <dbReference type="ARBA" id="ARBA00022989"/>
    </source>
</evidence>
<keyword evidence="2" id="KW-0328">Glycosyltransferase</keyword>
<keyword evidence="5 8" id="KW-1133">Transmembrane helix</keyword>
<reference evidence="9 10" key="1">
    <citation type="journal article" date="2022" name="Nat. Plants">
        <title>Genomes of leafy and leafless Platanthera orchids illuminate the evolution of mycoheterotrophy.</title>
        <authorList>
            <person name="Li M.H."/>
            <person name="Liu K.W."/>
            <person name="Li Z."/>
            <person name="Lu H.C."/>
            <person name="Ye Q.L."/>
            <person name="Zhang D."/>
            <person name="Wang J.Y."/>
            <person name="Li Y.F."/>
            <person name="Zhong Z.M."/>
            <person name="Liu X."/>
            <person name="Yu X."/>
            <person name="Liu D.K."/>
            <person name="Tu X.D."/>
            <person name="Liu B."/>
            <person name="Hao Y."/>
            <person name="Liao X.Y."/>
            <person name="Jiang Y.T."/>
            <person name="Sun W.H."/>
            <person name="Chen J."/>
            <person name="Chen Y.Q."/>
            <person name="Ai Y."/>
            <person name="Zhai J.W."/>
            <person name="Wu S.S."/>
            <person name="Zhou Z."/>
            <person name="Hsiao Y.Y."/>
            <person name="Wu W.L."/>
            <person name="Chen Y.Y."/>
            <person name="Lin Y.F."/>
            <person name="Hsu J.L."/>
            <person name="Li C.Y."/>
            <person name="Wang Z.W."/>
            <person name="Zhao X."/>
            <person name="Zhong W.Y."/>
            <person name="Ma X.K."/>
            <person name="Ma L."/>
            <person name="Huang J."/>
            <person name="Chen G.Z."/>
            <person name="Huang M.Z."/>
            <person name="Huang L."/>
            <person name="Peng D.H."/>
            <person name="Luo Y.B."/>
            <person name="Zou S.Q."/>
            <person name="Chen S.P."/>
            <person name="Lan S."/>
            <person name="Tsai W.C."/>
            <person name="Van de Peer Y."/>
            <person name="Liu Z.J."/>
        </authorList>
    </citation>
    <scope>NUCLEOTIDE SEQUENCE [LARGE SCALE GENOMIC DNA]</scope>
    <source>
        <strain evidence="9">Lor288</strain>
    </source>
</reference>
<gene>
    <name evidence="9" type="primary">CSLD2</name>
    <name evidence="9" type="ORF">KSP40_PGU001728</name>
</gene>
<feature type="transmembrane region" description="Helical" evidence="8">
    <location>
        <begin position="805"/>
        <end position="831"/>
    </location>
</feature>
<comment type="caution">
    <text evidence="9">The sequence shown here is derived from an EMBL/GenBank/DDBJ whole genome shotgun (WGS) entry which is preliminary data.</text>
</comment>
<dbReference type="Proteomes" id="UP001412067">
    <property type="component" value="Unassembled WGS sequence"/>
</dbReference>
<dbReference type="InterPro" id="IPR005150">
    <property type="entry name" value="Cellulose_synth"/>
</dbReference>